<name>A0A9D1R7W5_9FIRM</name>
<evidence type="ECO:0000313" key="2">
    <source>
        <dbReference type="Proteomes" id="UP000824265"/>
    </source>
</evidence>
<organism evidence="1 2">
    <name type="scientific">Candidatus Acetatifactor stercoripullorum</name>
    <dbReference type="NCBI Taxonomy" id="2838414"/>
    <lineage>
        <taxon>Bacteria</taxon>
        <taxon>Bacillati</taxon>
        <taxon>Bacillota</taxon>
        <taxon>Clostridia</taxon>
        <taxon>Lachnospirales</taxon>
        <taxon>Lachnospiraceae</taxon>
        <taxon>Acetatifactor</taxon>
    </lineage>
</organism>
<dbReference type="AlphaFoldDB" id="A0A9D1R7W5"/>
<proteinExistence type="predicted"/>
<reference evidence="1" key="1">
    <citation type="journal article" date="2021" name="PeerJ">
        <title>Extensive microbial diversity within the chicken gut microbiome revealed by metagenomics and culture.</title>
        <authorList>
            <person name="Gilroy R."/>
            <person name="Ravi A."/>
            <person name="Getino M."/>
            <person name="Pursley I."/>
            <person name="Horton D.L."/>
            <person name="Alikhan N.F."/>
            <person name="Baker D."/>
            <person name="Gharbi K."/>
            <person name="Hall N."/>
            <person name="Watson M."/>
            <person name="Adriaenssens E.M."/>
            <person name="Foster-Nyarko E."/>
            <person name="Jarju S."/>
            <person name="Secka A."/>
            <person name="Antonio M."/>
            <person name="Oren A."/>
            <person name="Chaudhuri R.R."/>
            <person name="La Ragione R."/>
            <person name="Hildebrand F."/>
            <person name="Pallen M.J."/>
        </authorList>
    </citation>
    <scope>NUCLEOTIDE SEQUENCE</scope>
    <source>
        <strain evidence="1">CHK195-6426</strain>
    </source>
</reference>
<dbReference type="EMBL" id="DXGH01000064">
    <property type="protein sequence ID" value="HIW82148.1"/>
    <property type="molecule type" value="Genomic_DNA"/>
</dbReference>
<gene>
    <name evidence="1" type="ORF">H9742_11650</name>
</gene>
<reference evidence="1" key="2">
    <citation type="submission" date="2021-04" db="EMBL/GenBank/DDBJ databases">
        <authorList>
            <person name="Gilroy R."/>
        </authorList>
    </citation>
    <scope>NUCLEOTIDE SEQUENCE</scope>
    <source>
        <strain evidence="1">CHK195-6426</strain>
    </source>
</reference>
<dbReference type="Proteomes" id="UP000824265">
    <property type="component" value="Unassembled WGS sequence"/>
</dbReference>
<protein>
    <submittedName>
        <fullName evidence="1">Uncharacterized protein</fullName>
    </submittedName>
</protein>
<comment type="caution">
    <text evidence="1">The sequence shown here is derived from an EMBL/GenBank/DDBJ whole genome shotgun (WGS) entry which is preliminary data.</text>
</comment>
<accession>A0A9D1R7W5</accession>
<evidence type="ECO:0000313" key="1">
    <source>
        <dbReference type="EMBL" id="HIW82148.1"/>
    </source>
</evidence>
<sequence>MEKYNIDVSQIHSLADVDAVFAQVAEQEPEMWMVSFENTGMPDMEMLDYICGLQDFVIPDPTESTEVTTLFQADSFKTWCDYNFRIIKTGSF</sequence>